<reference evidence="2" key="3">
    <citation type="submission" date="2019-01" db="EMBL/GenBank/DDBJ databases">
        <authorList>
            <consortium name="NCBI Pathogen Detection Project"/>
        </authorList>
    </citation>
    <scope>NUCLEOTIDE SEQUENCE</scope>
    <source>
        <strain evidence="2">BCW_3452</strain>
    </source>
</reference>
<dbReference type="EMBL" id="DACRBY010000009">
    <property type="protein sequence ID" value="HAS8539926.1"/>
    <property type="molecule type" value="Genomic_DNA"/>
</dbReference>
<protein>
    <submittedName>
        <fullName evidence="2">MarR family transcriptional regulator</fullName>
    </submittedName>
</protein>
<sequence>MSLSTHLEKMERFAAKVWRKHSKDDPILQLSFSEYDYLKVIQNAQEPIRITDLALEMEVSKPSATNMVTRLERKGLVSRAHCLHDARVKRVALTEKALHYLAQEAMVYRILAEQVAGQLSDEEQQQLVSLLSKALTF</sequence>
<dbReference type="PANTHER" id="PTHR33164">
    <property type="entry name" value="TRANSCRIPTIONAL REGULATOR, MARR FAMILY"/>
    <property type="match status" value="1"/>
</dbReference>
<evidence type="ECO:0000313" key="4">
    <source>
        <dbReference type="Proteomes" id="UP000054370"/>
    </source>
</evidence>
<evidence type="ECO:0000313" key="3">
    <source>
        <dbReference type="EMBL" id="PNM66886.1"/>
    </source>
</evidence>
<accession>A0A087IP62</accession>
<dbReference type="PRINTS" id="PR00598">
    <property type="entry name" value="HTHMARR"/>
</dbReference>
<dbReference type="InterPro" id="IPR000835">
    <property type="entry name" value="HTH_MarR-typ"/>
</dbReference>
<proteinExistence type="predicted"/>
<dbReference type="Proteomes" id="UP000054370">
    <property type="component" value="Unassembled WGS sequence"/>
</dbReference>
<dbReference type="Gene3D" id="1.10.10.10">
    <property type="entry name" value="Winged helix-like DNA-binding domain superfamily/Winged helix DNA-binding domain"/>
    <property type="match status" value="1"/>
</dbReference>
<dbReference type="GO" id="GO:0006950">
    <property type="term" value="P:response to stress"/>
    <property type="evidence" value="ECO:0007669"/>
    <property type="project" value="TreeGrafter"/>
</dbReference>
<dbReference type="AlphaFoldDB" id="A0A087IP62"/>
<dbReference type="InterPro" id="IPR036388">
    <property type="entry name" value="WH-like_DNA-bd_sf"/>
</dbReference>
<dbReference type="SUPFAM" id="SSF46785">
    <property type="entry name" value="Winged helix' DNA-binding domain"/>
    <property type="match status" value="1"/>
</dbReference>
<reference evidence="3 4" key="1">
    <citation type="submission" date="2017-12" db="EMBL/GenBank/DDBJ databases">
        <title>FDA dAtabase for Regulatory Grade micrObial Sequences (FDA-ARGOS): Supporting development and validation of Infectious Disease Dx tests.</title>
        <authorList>
            <person name="Hoffmann M."/>
            <person name="Allard M."/>
            <person name="Evans P."/>
            <person name="Brown E."/>
            <person name="Tallon L.J."/>
            <person name="Sadzewicz L."/>
            <person name="Sengamalay N."/>
            <person name="Ott S."/>
            <person name="Godinez A."/>
            <person name="Nagaraj S."/>
            <person name="Vavikolanu K."/>
            <person name="Aluvathingal J."/>
            <person name="Nadendla S."/>
            <person name="Hobson J."/>
            <person name="Sichtig H."/>
        </authorList>
    </citation>
    <scope>NUCLEOTIDE SEQUENCE [LARGE SCALE GENOMIC DNA]</scope>
    <source>
        <strain evidence="4">ATCC 29307</strain>
        <strain evidence="3">FDAARGOS_118</strain>
    </source>
</reference>
<dbReference type="GO" id="GO:0003700">
    <property type="term" value="F:DNA-binding transcription factor activity"/>
    <property type="evidence" value="ECO:0007669"/>
    <property type="project" value="InterPro"/>
</dbReference>
<reference evidence="2" key="2">
    <citation type="journal article" date="2018" name="Genome Biol.">
        <title>SKESA: strategic k-mer extension for scrupulous assemblies.</title>
        <authorList>
            <person name="Souvorov A."/>
            <person name="Agarwala R."/>
            <person name="Lipman D.J."/>
        </authorList>
    </citation>
    <scope>NUCLEOTIDE SEQUENCE</scope>
    <source>
        <strain evidence="2">BCW_3452</strain>
    </source>
</reference>
<dbReference type="OrthoDB" id="3178168at2"/>
<comment type="caution">
    <text evidence="2">The sequence shown here is derived from an EMBL/GenBank/DDBJ whole genome shotgun (WGS) entry which is preliminary data.</text>
</comment>
<name>A0A087IP62_VIBVL</name>
<feature type="domain" description="HTH marR-type" evidence="1">
    <location>
        <begin position="1"/>
        <end position="136"/>
    </location>
</feature>
<dbReference type="SMART" id="SM00347">
    <property type="entry name" value="HTH_MARR"/>
    <property type="match status" value="1"/>
</dbReference>
<dbReference type="RefSeq" id="WP_038941381.1">
    <property type="nucleotide sequence ID" value="NZ_CP014636.1"/>
</dbReference>
<dbReference type="EMBL" id="LOSH02000004">
    <property type="protein sequence ID" value="PNM66886.1"/>
    <property type="molecule type" value="Genomic_DNA"/>
</dbReference>
<dbReference type="Pfam" id="PF01047">
    <property type="entry name" value="MarR"/>
    <property type="match status" value="1"/>
</dbReference>
<organism evidence="2">
    <name type="scientific">Vibrio vulnificus</name>
    <dbReference type="NCBI Taxonomy" id="672"/>
    <lineage>
        <taxon>Bacteria</taxon>
        <taxon>Pseudomonadati</taxon>
        <taxon>Pseudomonadota</taxon>
        <taxon>Gammaproteobacteria</taxon>
        <taxon>Vibrionales</taxon>
        <taxon>Vibrionaceae</taxon>
        <taxon>Vibrio</taxon>
    </lineage>
</organism>
<dbReference type="InterPro" id="IPR039422">
    <property type="entry name" value="MarR/SlyA-like"/>
</dbReference>
<evidence type="ECO:0000313" key="2">
    <source>
        <dbReference type="EMBL" id="HAS8539926.1"/>
    </source>
</evidence>
<gene>
    <name evidence="3" type="ORF">AL548_011485</name>
    <name evidence="2" type="ORF">I7730_09010</name>
</gene>
<dbReference type="InterPro" id="IPR036390">
    <property type="entry name" value="WH_DNA-bd_sf"/>
</dbReference>
<dbReference type="PANTHER" id="PTHR33164:SF95">
    <property type="entry name" value="TRANSCRIPTIONAL REGULATOR"/>
    <property type="match status" value="1"/>
</dbReference>
<evidence type="ECO:0000259" key="1">
    <source>
        <dbReference type="PROSITE" id="PS50995"/>
    </source>
</evidence>
<dbReference type="PROSITE" id="PS50995">
    <property type="entry name" value="HTH_MARR_2"/>
    <property type="match status" value="1"/>
</dbReference>
<keyword evidence="4" id="KW-1185">Reference proteome</keyword>
<dbReference type="Proteomes" id="UP000863257">
    <property type="component" value="Unassembled WGS sequence"/>
</dbReference>